<dbReference type="InterPro" id="IPR001584">
    <property type="entry name" value="Integrase_cat-core"/>
</dbReference>
<dbReference type="GO" id="GO:0003676">
    <property type="term" value="F:nucleic acid binding"/>
    <property type="evidence" value="ECO:0007669"/>
    <property type="project" value="InterPro"/>
</dbReference>
<organism evidence="3 4">
    <name type="scientific">Plakobranchus ocellatus</name>
    <dbReference type="NCBI Taxonomy" id="259542"/>
    <lineage>
        <taxon>Eukaryota</taxon>
        <taxon>Metazoa</taxon>
        <taxon>Spiralia</taxon>
        <taxon>Lophotrochozoa</taxon>
        <taxon>Mollusca</taxon>
        <taxon>Gastropoda</taxon>
        <taxon>Heterobranchia</taxon>
        <taxon>Euthyneura</taxon>
        <taxon>Panpulmonata</taxon>
        <taxon>Sacoglossa</taxon>
        <taxon>Placobranchoidea</taxon>
        <taxon>Plakobranchidae</taxon>
        <taxon>Plakobranchus</taxon>
    </lineage>
</organism>
<comment type="caution">
    <text evidence="3">The sequence shown here is derived from an EMBL/GenBank/DDBJ whole genome shotgun (WGS) entry which is preliminary data.</text>
</comment>
<proteinExistence type="predicted"/>
<dbReference type="InterPro" id="IPR036397">
    <property type="entry name" value="RNaseH_sf"/>
</dbReference>
<gene>
    <name evidence="3" type="ORF">PoB_001722400</name>
</gene>
<sequence>MDKCREWRENRPAQRNEPLHPTMLPKRPWQKLGAHILRIEKRLSSVVDYYSRWLEIVSLHRKTEETVIGEFRDIFKTHGIPDVVVSDHQPFLCRQFQVFAQKLSFTQQASSPAFTQANGQVE</sequence>
<feature type="region of interest" description="Disordered" evidence="1">
    <location>
        <begin position="1"/>
        <end position="24"/>
    </location>
</feature>
<dbReference type="PROSITE" id="PS50994">
    <property type="entry name" value="INTEGRASE"/>
    <property type="match status" value="1"/>
</dbReference>
<dbReference type="EMBL" id="BLXT01002056">
    <property type="protein sequence ID" value="GFN90718.1"/>
    <property type="molecule type" value="Genomic_DNA"/>
</dbReference>
<dbReference type="InterPro" id="IPR012337">
    <property type="entry name" value="RNaseH-like_sf"/>
</dbReference>
<dbReference type="PANTHER" id="PTHR37984:SF9">
    <property type="entry name" value="INTEGRASE CATALYTIC DOMAIN-CONTAINING PROTEIN"/>
    <property type="match status" value="1"/>
</dbReference>
<protein>
    <submittedName>
        <fullName evidence="3">Integrase core domain</fullName>
    </submittedName>
</protein>
<dbReference type="Proteomes" id="UP000735302">
    <property type="component" value="Unassembled WGS sequence"/>
</dbReference>
<accession>A0AAV3Z5X8</accession>
<name>A0AAV3Z5X8_9GAST</name>
<feature type="compositionally biased region" description="Basic and acidic residues" evidence="1">
    <location>
        <begin position="1"/>
        <end position="18"/>
    </location>
</feature>
<dbReference type="Gene3D" id="3.30.420.10">
    <property type="entry name" value="Ribonuclease H-like superfamily/Ribonuclease H"/>
    <property type="match status" value="1"/>
</dbReference>
<evidence type="ECO:0000313" key="4">
    <source>
        <dbReference type="Proteomes" id="UP000735302"/>
    </source>
</evidence>
<feature type="domain" description="Integrase catalytic" evidence="2">
    <location>
        <begin position="21"/>
        <end position="122"/>
    </location>
</feature>
<dbReference type="SUPFAM" id="SSF53098">
    <property type="entry name" value="Ribonuclease H-like"/>
    <property type="match status" value="1"/>
</dbReference>
<reference evidence="3 4" key="1">
    <citation type="journal article" date="2021" name="Elife">
        <title>Chloroplast acquisition without the gene transfer in kleptoplastic sea slugs, Plakobranchus ocellatus.</title>
        <authorList>
            <person name="Maeda T."/>
            <person name="Takahashi S."/>
            <person name="Yoshida T."/>
            <person name="Shimamura S."/>
            <person name="Takaki Y."/>
            <person name="Nagai Y."/>
            <person name="Toyoda A."/>
            <person name="Suzuki Y."/>
            <person name="Arimoto A."/>
            <person name="Ishii H."/>
            <person name="Satoh N."/>
            <person name="Nishiyama T."/>
            <person name="Hasebe M."/>
            <person name="Maruyama T."/>
            <person name="Minagawa J."/>
            <person name="Obokata J."/>
            <person name="Shigenobu S."/>
        </authorList>
    </citation>
    <scope>NUCLEOTIDE SEQUENCE [LARGE SCALE GENOMIC DNA]</scope>
</reference>
<dbReference type="InterPro" id="IPR050951">
    <property type="entry name" value="Retrovirus_Pol_polyprotein"/>
</dbReference>
<evidence type="ECO:0000256" key="1">
    <source>
        <dbReference type="SAM" id="MobiDB-lite"/>
    </source>
</evidence>
<dbReference type="GO" id="GO:0015074">
    <property type="term" value="P:DNA integration"/>
    <property type="evidence" value="ECO:0007669"/>
    <property type="project" value="InterPro"/>
</dbReference>
<dbReference type="AlphaFoldDB" id="A0AAV3Z5X8"/>
<evidence type="ECO:0000313" key="3">
    <source>
        <dbReference type="EMBL" id="GFN90718.1"/>
    </source>
</evidence>
<keyword evidence="4" id="KW-1185">Reference proteome</keyword>
<evidence type="ECO:0000259" key="2">
    <source>
        <dbReference type="PROSITE" id="PS50994"/>
    </source>
</evidence>
<dbReference type="PANTHER" id="PTHR37984">
    <property type="entry name" value="PROTEIN CBG26694"/>
    <property type="match status" value="1"/>
</dbReference>